<sequence length="285" mass="32255">MAGLVMSPTVEEVDKVVRRWQSGRRWRWQSGQKWLACGQKRDHCKKDVARGHGSIGCTTCKKCMVDNVHGVCVSKFLNDMNSHTKLQFAKVSNMKKKKQRAKVWKPKKFESPATPSVSTPRYCLSTSGTSSEAGQPEDETQNDNDAVLDDNIFFNPFGTPLTELIESSSRSFDPSNMHTFYQMYSSEINGQNLIQFNKCSYSTMSNENPSSINIKQHYGTHNIVSYFTFHNNDLPIFIVIPILKGNLDLGTGGGVYRKNVVSVSRRVCFRYTALRAGKLLRRFIS</sequence>
<comment type="caution">
    <text evidence="2">The sequence shown here is derived from an EMBL/GenBank/DDBJ whole genome shotgun (WGS) entry which is preliminary data.</text>
</comment>
<feature type="compositionally biased region" description="Polar residues" evidence="1">
    <location>
        <begin position="113"/>
        <end position="133"/>
    </location>
</feature>
<dbReference type="AlphaFoldDB" id="A0A6L2KY35"/>
<protein>
    <submittedName>
        <fullName evidence="2">Uncharacterized protein</fullName>
    </submittedName>
</protein>
<reference evidence="2" key="1">
    <citation type="journal article" date="2019" name="Sci. Rep.">
        <title>Draft genome of Tanacetum cinerariifolium, the natural source of mosquito coil.</title>
        <authorList>
            <person name="Yamashiro T."/>
            <person name="Shiraishi A."/>
            <person name="Satake H."/>
            <person name="Nakayama K."/>
        </authorList>
    </citation>
    <scope>NUCLEOTIDE SEQUENCE</scope>
</reference>
<gene>
    <name evidence="2" type="ORF">Tci_025445</name>
</gene>
<feature type="compositionally biased region" description="Acidic residues" evidence="1">
    <location>
        <begin position="135"/>
        <end position="144"/>
    </location>
</feature>
<dbReference type="EMBL" id="BKCJ010003178">
    <property type="protein sequence ID" value="GEU53467.1"/>
    <property type="molecule type" value="Genomic_DNA"/>
</dbReference>
<name>A0A6L2KY35_TANCI</name>
<evidence type="ECO:0000313" key="2">
    <source>
        <dbReference type="EMBL" id="GEU53467.1"/>
    </source>
</evidence>
<accession>A0A6L2KY35</accession>
<organism evidence="2">
    <name type="scientific">Tanacetum cinerariifolium</name>
    <name type="common">Dalmatian daisy</name>
    <name type="synonym">Chrysanthemum cinerariifolium</name>
    <dbReference type="NCBI Taxonomy" id="118510"/>
    <lineage>
        <taxon>Eukaryota</taxon>
        <taxon>Viridiplantae</taxon>
        <taxon>Streptophyta</taxon>
        <taxon>Embryophyta</taxon>
        <taxon>Tracheophyta</taxon>
        <taxon>Spermatophyta</taxon>
        <taxon>Magnoliopsida</taxon>
        <taxon>eudicotyledons</taxon>
        <taxon>Gunneridae</taxon>
        <taxon>Pentapetalae</taxon>
        <taxon>asterids</taxon>
        <taxon>campanulids</taxon>
        <taxon>Asterales</taxon>
        <taxon>Asteraceae</taxon>
        <taxon>Asteroideae</taxon>
        <taxon>Anthemideae</taxon>
        <taxon>Anthemidinae</taxon>
        <taxon>Tanacetum</taxon>
    </lineage>
</organism>
<evidence type="ECO:0000256" key="1">
    <source>
        <dbReference type="SAM" id="MobiDB-lite"/>
    </source>
</evidence>
<feature type="region of interest" description="Disordered" evidence="1">
    <location>
        <begin position="100"/>
        <end position="144"/>
    </location>
</feature>
<proteinExistence type="predicted"/>